<gene>
    <name evidence="2" type="ORF">GCM10011584_01570</name>
</gene>
<feature type="domain" description="Methyltransferase type 11" evidence="1">
    <location>
        <begin position="65"/>
        <end position="161"/>
    </location>
</feature>
<dbReference type="GO" id="GO:0032259">
    <property type="term" value="P:methylation"/>
    <property type="evidence" value="ECO:0007669"/>
    <property type="project" value="UniProtKB-KW"/>
</dbReference>
<protein>
    <submittedName>
        <fullName evidence="2">Similarity with UbiE/COQ5 methyltransferase</fullName>
    </submittedName>
</protein>
<dbReference type="PANTHER" id="PTHR43591:SF24">
    <property type="entry name" value="2-METHOXY-6-POLYPRENYL-1,4-BENZOQUINOL METHYLASE, MITOCHONDRIAL"/>
    <property type="match status" value="1"/>
</dbReference>
<evidence type="ECO:0000259" key="1">
    <source>
        <dbReference type="Pfam" id="PF08241"/>
    </source>
</evidence>
<proteinExistence type="predicted"/>
<evidence type="ECO:0000313" key="2">
    <source>
        <dbReference type="EMBL" id="GGO84316.1"/>
    </source>
</evidence>
<dbReference type="InterPro" id="IPR013216">
    <property type="entry name" value="Methyltransf_11"/>
</dbReference>
<dbReference type="SUPFAM" id="SSF53335">
    <property type="entry name" value="S-adenosyl-L-methionine-dependent methyltransferases"/>
    <property type="match status" value="1"/>
</dbReference>
<keyword evidence="3" id="KW-1185">Reference proteome</keyword>
<dbReference type="GO" id="GO:0008168">
    <property type="term" value="F:methyltransferase activity"/>
    <property type="evidence" value="ECO:0007669"/>
    <property type="project" value="UniProtKB-KW"/>
</dbReference>
<name>A0ABQ2N654_9ACTN</name>
<dbReference type="Pfam" id="PF08241">
    <property type="entry name" value="Methyltransf_11"/>
    <property type="match status" value="1"/>
</dbReference>
<dbReference type="PANTHER" id="PTHR43591">
    <property type="entry name" value="METHYLTRANSFERASE"/>
    <property type="match status" value="1"/>
</dbReference>
<comment type="caution">
    <text evidence="2">The sequence shown here is derived from an EMBL/GenBank/DDBJ whole genome shotgun (WGS) entry which is preliminary data.</text>
</comment>
<reference evidence="3" key="1">
    <citation type="journal article" date="2019" name="Int. J. Syst. Evol. Microbiol.">
        <title>The Global Catalogue of Microorganisms (GCM) 10K type strain sequencing project: providing services to taxonomists for standard genome sequencing and annotation.</title>
        <authorList>
            <consortium name="The Broad Institute Genomics Platform"/>
            <consortium name="The Broad Institute Genome Sequencing Center for Infectious Disease"/>
            <person name="Wu L."/>
            <person name="Ma J."/>
        </authorList>
    </citation>
    <scope>NUCLEOTIDE SEQUENCE [LARGE SCALE GENOMIC DNA]</scope>
    <source>
        <strain evidence="3">CGMCC 4.7371</strain>
    </source>
</reference>
<dbReference type="CDD" id="cd02440">
    <property type="entry name" value="AdoMet_MTases"/>
    <property type="match status" value="1"/>
</dbReference>
<dbReference type="Proteomes" id="UP000655410">
    <property type="component" value="Unassembled WGS sequence"/>
</dbReference>
<dbReference type="InterPro" id="IPR029063">
    <property type="entry name" value="SAM-dependent_MTases_sf"/>
</dbReference>
<sequence>MAPVYGAEVSLAQRAMQHPLLAPVYQHVWRPAWWLGANAFDLPHLLREKAKAVEALRLGPGDLVLDVACGPGNFTTAYAAAVAPAGLALGIDLSRPMLRQAARDHDAPGTAYVEGSALRLPFGDDAFDGVACYGALYLIPDPFVALDEIVRVVRPGGRVAIMTTTAPDVVRGLAGQVARLSGLRVFGPAEVTGRLEAAGFTEVSREIHGFFQYVAATAPGEV</sequence>
<keyword evidence="2" id="KW-0808">Transferase</keyword>
<keyword evidence="2" id="KW-0489">Methyltransferase</keyword>
<dbReference type="EMBL" id="BMNI01000001">
    <property type="protein sequence ID" value="GGO84316.1"/>
    <property type="molecule type" value="Genomic_DNA"/>
</dbReference>
<accession>A0ABQ2N654</accession>
<evidence type="ECO:0000313" key="3">
    <source>
        <dbReference type="Proteomes" id="UP000655410"/>
    </source>
</evidence>
<dbReference type="Gene3D" id="3.40.50.150">
    <property type="entry name" value="Vaccinia Virus protein VP39"/>
    <property type="match status" value="1"/>
</dbReference>
<organism evidence="2 3">
    <name type="scientific">Nocardioides phosphati</name>
    <dbReference type="NCBI Taxonomy" id="1867775"/>
    <lineage>
        <taxon>Bacteria</taxon>
        <taxon>Bacillati</taxon>
        <taxon>Actinomycetota</taxon>
        <taxon>Actinomycetes</taxon>
        <taxon>Propionibacteriales</taxon>
        <taxon>Nocardioidaceae</taxon>
        <taxon>Nocardioides</taxon>
    </lineage>
</organism>